<dbReference type="Proteomes" id="UP000290289">
    <property type="component" value="Chromosome 17"/>
</dbReference>
<evidence type="ECO:0000313" key="1">
    <source>
        <dbReference type="EMBL" id="RXH67972.1"/>
    </source>
</evidence>
<proteinExistence type="predicted"/>
<comment type="caution">
    <text evidence="1">The sequence shown here is derived from an EMBL/GenBank/DDBJ whole genome shotgun (WGS) entry which is preliminary data.</text>
</comment>
<organism evidence="1 2">
    <name type="scientific">Malus domestica</name>
    <name type="common">Apple</name>
    <name type="synonym">Pyrus malus</name>
    <dbReference type="NCBI Taxonomy" id="3750"/>
    <lineage>
        <taxon>Eukaryota</taxon>
        <taxon>Viridiplantae</taxon>
        <taxon>Streptophyta</taxon>
        <taxon>Embryophyta</taxon>
        <taxon>Tracheophyta</taxon>
        <taxon>Spermatophyta</taxon>
        <taxon>Magnoliopsida</taxon>
        <taxon>eudicotyledons</taxon>
        <taxon>Gunneridae</taxon>
        <taxon>Pentapetalae</taxon>
        <taxon>rosids</taxon>
        <taxon>fabids</taxon>
        <taxon>Rosales</taxon>
        <taxon>Rosaceae</taxon>
        <taxon>Amygdaloideae</taxon>
        <taxon>Maleae</taxon>
        <taxon>Malus</taxon>
    </lineage>
</organism>
<reference evidence="1 2" key="1">
    <citation type="submission" date="2018-10" db="EMBL/GenBank/DDBJ databases">
        <title>A high-quality apple genome assembly.</title>
        <authorList>
            <person name="Hu J."/>
        </authorList>
    </citation>
    <scope>NUCLEOTIDE SEQUENCE [LARGE SCALE GENOMIC DNA]</scope>
    <source>
        <strain evidence="2">cv. HFTH1</strain>
        <tissue evidence="1">Young leaf</tissue>
    </source>
</reference>
<gene>
    <name evidence="1" type="ORF">DVH24_028119</name>
</gene>
<protein>
    <submittedName>
        <fullName evidence="1">Uncharacterized protein</fullName>
    </submittedName>
</protein>
<dbReference type="AlphaFoldDB" id="A0A498HDL4"/>
<dbReference type="EMBL" id="RDQH01000343">
    <property type="protein sequence ID" value="RXH67972.1"/>
    <property type="molecule type" value="Genomic_DNA"/>
</dbReference>
<sequence>MKKPFQYSHKPYPLCKSQCSPKNSNFSSHNSLPHLGTRNMGYWLFVGKQLATVKLINMFNRLIGLLAYEEGWQSTHHAFELSVRHGLEWWAD</sequence>
<evidence type="ECO:0000313" key="2">
    <source>
        <dbReference type="Proteomes" id="UP000290289"/>
    </source>
</evidence>
<keyword evidence="2" id="KW-1185">Reference proteome</keyword>
<name>A0A498HDL4_MALDO</name>
<accession>A0A498HDL4</accession>